<feature type="region of interest" description="Disordered" evidence="1">
    <location>
        <begin position="420"/>
        <end position="458"/>
    </location>
</feature>
<feature type="region of interest" description="Disordered" evidence="1">
    <location>
        <begin position="334"/>
        <end position="400"/>
    </location>
</feature>
<evidence type="ECO:0000256" key="1">
    <source>
        <dbReference type="SAM" id="MobiDB-lite"/>
    </source>
</evidence>
<name>A0AAD7FZ74_MYCRO</name>
<evidence type="ECO:0000313" key="3">
    <source>
        <dbReference type="Proteomes" id="UP001221757"/>
    </source>
</evidence>
<organism evidence="2 3">
    <name type="scientific">Mycena rosella</name>
    <name type="common">Pink bonnet</name>
    <name type="synonym">Agaricus rosellus</name>
    <dbReference type="NCBI Taxonomy" id="1033263"/>
    <lineage>
        <taxon>Eukaryota</taxon>
        <taxon>Fungi</taxon>
        <taxon>Dikarya</taxon>
        <taxon>Basidiomycota</taxon>
        <taxon>Agaricomycotina</taxon>
        <taxon>Agaricomycetes</taxon>
        <taxon>Agaricomycetidae</taxon>
        <taxon>Agaricales</taxon>
        <taxon>Marasmiineae</taxon>
        <taxon>Mycenaceae</taxon>
        <taxon>Mycena</taxon>
    </lineage>
</organism>
<feature type="region of interest" description="Disordered" evidence="1">
    <location>
        <begin position="138"/>
        <end position="162"/>
    </location>
</feature>
<evidence type="ECO:0000313" key="2">
    <source>
        <dbReference type="EMBL" id="KAJ7646151.1"/>
    </source>
</evidence>
<feature type="compositionally biased region" description="Basic and acidic residues" evidence="1">
    <location>
        <begin position="440"/>
        <end position="457"/>
    </location>
</feature>
<sequence length="785" mass="88201">MKLLKLWRLCFLSTVRKQEQFSLLHSEKSTQLESFLREWVLPRASGRIYSEVEVVKVGRKNVEIALPFTVWWPRAAKWAQGLEIMAKIQAVENGDIQLSHSIHNINNILAERLAQTDIVDKLKAKHVTDAEARRKTNAGFCKEGSSSTSGKATGRNSNAKSSAQSVMVGSIQVIVSGLDAKQQLRDPKCPDGQKLENLHERGLMVSKDPDGNPLQFNRVLQYLEAKYGKSDTPSWYLVGKAKQKLFIMKTRSGASEDLDEAKGTASNRGYSSSAVHIATRHKIPAVVFEDGWDVAIARLEAGEDIPSESEPEMKPAKSKGKNLKAVIKCTCSRSEIEAESSDDSEDEDEDSGIEELINLKREPDTSSSGPRRRSFRLLQAPHDESEAVKPSTSSRKSQLFDPDSDIEMISGFDADCQDLKGSGSRKRTASPSFDINVSDSEAKKQRRSDSYDSRDGKCSTPRNADIVFLLRSRCGEDCHAYQWTVPVLFNFILWAFLPIFLDGRRCHIRLEFQCGHLKPCLIFDGDCLHYCVYVKWYRFRGDLGGDEKVRAQEVPYYHLIILRYVHQVATGMEGELLLQHSCGAQVDMAGIIALFPTSALRPSSPGKGAASNELDVIKGMYRLVSVRNGTDDRPVDSGMTVSLLIVGVETEVVWHWYCRRILPSALYTRRRTIARSGASWSQIELARIGRKAEKRWAPESVIRTLQDSQVGRASDSCPKKLRKLQKKVAGTQLENKVAGTQLQKKKLQELNSKKKLQRLMKKKLREFRVPASFVELSKMVQNLRH</sequence>
<comment type="caution">
    <text evidence="2">The sequence shown here is derived from an EMBL/GenBank/DDBJ whole genome shotgun (WGS) entry which is preliminary data.</text>
</comment>
<feature type="compositionally biased region" description="Polar residues" evidence="1">
    <location>
        <begin position="429"/>
        <end position="439"/>
    </location>
</feature>
<feature type="compositionally biased region" description="Acidic residues" evidence="1">
    <location>
        <begin position="337"/>
        <end position="353"/>
    </location>
</feature>
<reference evidence="2" key="1">
    <citation type="submission" date="2023-03" db="EMBL/GenBank/DDBJ databases">
        <title>Massive genome expansion in bonnet fungi (Mycena s.s.) driven by repeated elements and novel gene families across ecological guilds.</title>
        <authorList>
            <consortium name="Lawrence Berkeley National Laboratory"/>
            <person name="Harder C.B."/>
            <person name="Miyauchi S."/>
            <person name="Viragh M."/>
            <person name="Kuo A."/>
            <person name="Thoen E."/>
            <person name="Andreopoulos B."/>
            <person name="Lu D."/>
            <person name="Skrede I."/>
            <person name="Drula E."/>
            <person name="Henrissat B."/>
            <person name="Morin E."/>
            <person name="Kohler A."/>
            <person name="Barry K."/>
            <person name="LaButti K."/>
            <person name="Morin E."/>
            <person name="Salamov A."/>
            <person name="Lipzen A."/>
            <person name="Mereny Z."/>
            <person name="Hegedus B."/>
            <person name="Baldrian P."/>
            <person name="Stursova M."/>
            <person name="Weitz H."/>
            <person name="Taylor A."/>
            <person name="Grigoriev I.V."/>
            <person name="Nagy L.G."/>
            <person name="Martin F."/>
            <person name="Kauserud H."/>
        </authorList>
    </citation>
    <scope>NUCLEOTIDE SEQUENCE</scope>
    <source>
        <strain evidence="2">CBHHK067</strain>
    </source>
</reference>
<protein>
    <submittedName>
        <fullName evidence="2">Uncharacterized protein</fullName>
    </submittedName>
</protein>
<feature type="compositionally biased region" description="Polar residues" evidence="1">
    <location>
        <begin position="144"/>
        <end position="162"/>
    </location>
</feature>
<keyword evidence="3" id="KW-1185">Reference proteome</keyword>
<proteinExistence type="predicted"/>
<accession>A0AAD7FZ74</accession>
<dbReference type="AlphaFoldDB" id="A0AAD7FZ74"/>
<gene>
    <name evidence="2" type="ORF">B0H17DRAFT_1148214</name>
</gene>
<dbReference type="Proteomes" id="UP001221757">
    <property type="component" value="Unassembled WGS sequence"/>
</dbReference>
<dbReference type="EMBL" id="JARKIE010000388">
    <property type="protein sequence ID" value="KAJ7646151.1"/>
    <property type="molecule type" value="Genomic_DNA"/>
</dbReference>